<feature type="transmembrane region" description="Helical" evidence="7">
    <location>
        <begin position="276"/>
        <end position="309"/>
    </location>
</feature>
<evidence type="ECO:0000256" key="2">
    <source>
        <dbReference type="ARBA" id="ARBA00022448"/>
    </source>
</evidence>
<dbReference type="KEGG" id="bteq:G4P54_19440"/>
<keyword evidence="4 7" id="KW-0812">Transmembrane</keyword>
<dbReference type="AlphaFoldDB" id="A0A6H0WSW6"/>
<dbReference type="Proteomes" id="UP000501914">
    <property type="component" value="Chromosome"/>
</dbReference>
<dbReference type="PRINTS" id="PR01988">
    <property type="entry name" value="EXPORTERBACE"/>
</dbReference>
<dbReference type="Pfam" id="PF07690">
    <property type="entry name" value="MFS_1"/>
    <property type="match status" value="1"/>
</dbReference>
<dbReference type="CDD" id="cd06173">
    <property type="entry name" value="MFS_MefA_like"/>
    <property type="match status" value="1"/>
</dbReference>
<dbReference type="InterPro" id="IPR036259">
    <property type="entry name" value="MFS_trans_sf"/>
</dbReference>
<evidence type="ECO:0000256" key="1">
    <source>
        <dbReference type="ARBA" id="ARBA00004651"/>
    </source>
</evidence>
<dbReference type="InterPro" id="IPR011701">
    <property type="entry name" value="MFS"/>
</dbReference>
<feature type="transmembrane region" description="Helical" evidence="7">
    <location>
        <begin position="71"/>
        <end position="88"/>
    </location>
</feature>
<keyword evidence="6 7" id="KW-0472">Membrane</keyword>
<feature type="transmembrane region" description="Helical" evidence="7">
    <location>
        <begin position="12"/>
        <end position="33"/>
    </location>
</feature>
<sequence length="394" mass="43306">MKQLKPNSKYLLYGQALSFMGDYCVLPALLILSTYYHDYWVTSGVIVVRSIPMVFQPFLGVLVDRLDRIKIMLWTDIIRGIIFLGLTFLPKGEYPLIFLALLFISYGSGVFFNPARLAVMSSLESDIKSINTLFAKATTISIIVGAAAGGLFLLGGSVELAVAFNGVTYLVSAFFISRIKLQFVPIQSENIKEAFQSFKEGLKEIKTNAFVLNAMFTMITMALLWGIVYSYFPIVSRFLGDGEIGNFILTFCIGFGGFIGAALVSKWGFNNNRGLTYFAVLSIVSLALFLFTPIFAVSVIAAILFFIAMEYGEVLAKVKVQENAANQIQGRIFSVAEASIGLCISVGSMLINVLNAPVIMGLIVVVVSGLFLHTKLVNKSFLERDNKTEQKGVF</sequence>
<feature type="transmembrane region" description="Helical" evidence="7">
    <location>
        <begin position="349"/>
        <end position="372"/>
    </location>
</feature>
<proteinExistence type="predicted"/>
<dbReference type="RefSeq" id="WP_167873582.1">
    <property type="nucleotide sequence ID" value="NZ_CP048852.1"/>
</dbReference>
<protein>
    <submittedName>
        <fullName evidence="8">Bacilysin exporter BacE</fullName>
    </submittedName>
</protein>
<comment type="subcellular location">
    <subcellularLocation>
        <location evidence="1">Cell membrane</location>
        <topology evidence="1">Multi-pass membrane protein</topology>
    </subcellularLocation>
</comment>
<organism evidence="8 9">
    <name type="scientific">Bacillus tequilensis</name>
    <dbReference type="NCBI Taxonomy" id="227866"/>
    <lineage>
        <taxon>Bacteria</taxon>
        <taxon>Bacillati</taxon>
        <taxon>Bacillota</taxon>
        <taxon>Bacilli</taxon>
        <taxon>Bacillales</taxon>
        <taxon>Bacillaceae</taxon>
        <taxon>Bacillus</taxon>
    </lineage>
</organism>
<reference evidence="8 9" key="1">
    <citation type="submission" date="2020-02" db="EMBL/GenBank/DDBJ databases">
        <title>Genome sequencing, annotation and comparative genomic analysis of Bacillus tequilensis EA-CB0015, an effective biological control agent against Pseudocercospora fijiensis in banana plants.</title>
        <authorList>
            <person name="Cuellar-Gaviria T.Z."/>
            <person name="Ju K.-S."/>
            <person name="Villegas-Escobar V."/>
        </authorList>
    </citation>
    <scope>NUCLEOTIDE SEQUENCE [LARGE SCALE GENOMIC DNA]</scope>
    <source>
        <strain evidence="8 9">EA-CB0015</strain>
    </source>
</reference>
<keyword evidence="9" id="KW-1185">Reference proteome</keyword>
<accession>A0A6H0WSW6</accession>
<evidence type="ECO:0000256" key="6">
    <source>
        <dbReference type="ARBA" id="ARBA00023136"/>
    </source>
</evidence>
<feature type="transmembrane region" description="Helical" evidence="7">
    <location>
        <begin position="39"/>
        <end position="59"/>
    </location>
</feature>
<dbReference type="PANTHER" id="PTHR43266:SF10">
    <property type="entry name" value="BACILYSIN EXPORTER BACE-RELATED"/>
    <property type="match status" value="1"/>
</dbReference>
<evidence type="ECO:0000313" key="9">
    <source>
        <dbReference type="Proteomes" id="UP000501914"/>
    </source>
</evidence>
<dbReference type="Gene3D" id="1.20.1250.20">
    <property type="entry name" value="MFS general substrate transporter like domains"/>
    <property type="match status" value="1"/>
</dbReference>
<evidence type="ECO:0000313" key="8">
    <source>
        <dbReference type="EMBL" id="QIW81805.1"/>
    </source>
</evidence>
<name>A0A6H0WSW6_9BACI</name>
<feature type="transmembrane region" description="Helical" evidence="7">
    <location>
        <begin position="209"/>
        <end position="232"/>
    </location>
</feature>
<keyword evidence="3" id="KW-1003">Cell membrane</keyword>
<dbReference type="GO" id="GO:0022857">
    <property type="term" value="F:transmembrane transporter activity"/>
    <property type="evidence" value="ECO:0007669"/>
    <property type="project" value="InterPro"/>
</dbReference>
<evidence type="ECO:0000256" key="4">
    <source>
        <dbReference type="ARBA" id="ARBA00022692"/>
    </source>
</evidence>
<feature type="transmembrane region" description="Helical" evidence="7">
    <location>
        <begin position="94"/>
        <end position="112"/>
    </location>
</feature>
<feature type="transmembrane region" description="Helical" evidence="7">
    <location>
        <begin position="244"/>
        <end position="264"/>
    </location>
</feature>
<evidence type="ECO:0000256" key="5">
    <source>
        <dbReference type="ARBA" id="ARBA00022989"/>
    </source>
</evidence>
<keyword evidence="5 7" id="KW-1133">Transmembrane helix</keyword>
<evidence type="ECO:0000256" key="7">
    <source>
        <dbReference type="SAM" id="Phobius"/>
    </source>
</evidence>
<dbReference type="SUPFAM" id="SSF103473">
    <property type="entry name" value="MFS general substrate transporter"/>
    <property type="match status" value="1"/>
</dbReference>
<gene>
    <name evidence="8" type="primary">bacE</name>
    <name evidence="8" type="ORF">G4P54_19440</name>
</gene>
<keyword evidence="2" id="KW-0813">Transport</keyword>
<evidence type="ECO:0000256" key="3">
    <source>
        <dbReference type="ARBA" id="ARBA00022475"/>
    </source>
</evidence>
<dbReference type="EMBL" id="CP048852">
    <property type="protein sequence ID" value="QIW81805.1"/>
    <property type="molecule type" value="Genomic_DNA"/>
</dbReference>
<dbReference type="PANTHER" id="PTHR43266">
    <property type="entry name" value="MACROLIDE-EFFLUX PROTEIN"/>
    <property type="match status" value="1"/>
</dbReference>
<dbReference type="GO" id="GO:0005886">
    <property type="term" value="C:plasma membrane"/>
    <property type="evidence" value="ECO:0007669"/>
    <property type="project" value="UniProtKB-SubCell"/>
</dbReference>
<dbReference type="InterPro" id="IPR022324">
    <property type="entry name" value="Bacilysin_exporter_BacE_put"/>
</dbReference>
<feature type="transmembrane region" description="Helical" evidence="7">
    <location>
        <begin position="133"/>
        <end position="154"/>
    </location>
</feature>